<feature type="non-terminal residue" evidence="3">
    <location>
        <position position="100"/>
    </location>
</feature>
<keyword evidence="2" id="KW-0456">Lyase</keyword>
<dbReference type="GO" id="GO:0006094">
    <property type="term" value="P:gluconeogenesis"/>
    <property type="evidence" value="ECO:0007669"/>
    <property type="project" value="UniProtKB-KW"/>
</dbReference>
<keyword evidence="3" id="KW-0418">Kinase</keyword>
<dbReference type="Gene3D" id="3.40.449.10">
    <property type="entry name" value="Phosphoenolpyruvate Carboxykinase, domain 1"/>
    <property type="match status" value="1"/>
</dbReference>
<dbReference type="Proteomes" id="UP000264719">
    <property type="component" value="Unassembled WGS sequence"/>
</dbReference>
<evidence type="ECO:0000313" key="3">
    <source>
        <dbReference type="EMBL" id="HAR51988.1"/>
    </source>
</evidence>
<protein>
    <submittedName>
        <fullName evidence="3">Phosphoenolpyruvate carboxykinase (ATP)</fullName>
    </submittedName>
</protein>
<dbReference type="EMBL" id="DMVW01000088">
    <property type="protein sequence ID" value="HAR51988.1"/>
    <property type="molecule type" value="Genomic_DNA"/>
</dbReference>
<name>A0A348WBS6_9RHOB</name>
<keyword evidence="1" id="KW-0312">Gluconeogenesis</keyword>
<gene>
    <name evidence="3" type="ORF">DCS45_08945</name>
</gene>
<dbReference type="AlphaFoldDB" id="A0A348WBS6"/>
<evidence type="ECO:0000256" key="1">
    <source>
        <dbReference type="ARBA" id="ARBA00022432"/>
    </source>
</evidence>
<evidence type="ECO:0000256" key="2">
    <source>
        <dbReference type="ARBA" id="ARBA00022793"/>
    </source>
</evidence>
<dbReference type="PANTHER" id="PTHR30031:SF0">
    <property type="entry name" value="PHOSPHOENOLPYRUVATE CARBOXYKINASE (ATP)"/>
    <property type="match status" value="1"/>
</dbReference>
<dbReference type="PANTHER" id="PTHR30031">
    <property type="entry name" value="PHOSPHOENOLPYRUVATE CARBOXYKINASE ATP"/>
    <property type="match status" value="1"/>
</dbReference>
<dbReference type="Pfam" id="PF01293">
    <property type="entry name" value="PEPCK_ATP"/>
    <property type="match status" value="1"/>
</dbReference>
<keyword evidence="2" id="KW-0210">Decarboxylase</keyword>
<reference evidence="3 4" key="1">
    <citation type="journal article" date="2018" name="Nat. Biotechnol.">
        <title>A standardized bacterial taxonomy based on genome phylogeny substantially revises the tree of life.</title>
        <authorList>
            <person name="Parks D.H."/>
            <person name="Chuvochina M."/>
            <person name="Waite D.W."/>
            <person name="Rinke C."/>
            <person name="Skarshewski A."/>
            <person name="Chaumeil P.A."/>
            <person name="Hugenholtz P."/>
        </authorList>
    </citation>
    <scope>NUCLEOTIDE SEQUENCE [LARGE SCALE GENOMIC DNA]</scope>
    <source>
        <strain evidence="3">UBA9169</strain>
    </source>
</reference>
<dbReference type="GO" id="GO:0005524">
    <property type="term" value="F:ATP binding"/>
    <property type="evidence" value="ECO:0007669"/>
    <property type="project" value="InterPro"/>
</dbReference>
<sequence>MTFGRVNPKFSLEDQGITGLGEVFYNLIEPALVEAAVKNGEGTLGRGGAFLVTTGKFTGRSPKDKHVVKTDSVADTIWWDNNAEMTPEGFDALYEDMIAH</sequence>
<dbReference type="SUPFAM" id="SSF68923">
    <property type="entry name" value="PEP carboxykinase N-terminal domain"/>
    <property type="match status" value="1"/>
</dbReference>
<dbReference type="GO" id="GO:0004612">
    <property type="term" value="F:phosphoenolpyruvate carboxykinase (ATP) activity"/>
    <property type="evidence" value="ECO:0007669"/>
    <property type="project" value="InterPro"/>
</dbReference>
<keyword evidence="3" id="KW-0808">Transferase</keyword>
<keyword evidence="3" id="KW-0670">Pyruvate</keyword>
<dbReference type="GO" id="GO:0005829">
    <property type="term" value="C:cytosol"/>
    <property type="evidence" value="ECO:0007669"/>
    <property type="project" value="TreeGrafter"/>
</dbReference>
<dbReference type="InterPro" id="IPR001272">
    <property type="entry name" value="PEP_carboxykinase_ATP"/>
</dbReference>
<organism evidence="3 4">
    <name type="scientific">Roseovarius nubinhibens</name>
    <dbReference type="NCBI Taxonomy" id="314263"/>
    <lineage>
        <taxon>Bacteria</taxon>
        <taxon>Pseudomonadati</taxon>
        <taxon>Pseudomonadota</taxon>
        <taxon>Alphaproteobacteria</taxon>
        <taxon>Rhodobacterales</taxon>
        <taxon>Roseobacteraceae</taxon>
        <taxon>Roseovarius</taxon>
    </lineage>
</organism>
<proteinExistence type="predicted"/>
<evidence type="ECO:0000313" key="4">
    <source>
        <dbReference type="Proteomes" id="UP000264719"/>
    </source>
</evidence>
<dbReference type="GO" id="GO:0016301">
    <property type="term" value="F:kinase activity"/>
    <property type="evidence" value="ECO:0007669"/>
    <property type="project" value="UniProtKB-KW"/>
</dbReference>
<dbReference type="InterPro" id="IPR008210">
    <property type="entry name" value="PEP_carboxykinase_N"/>
</dbReference>
<comment type="caution">
    <text evidence="3">The sequence shown here is derived from an EMBL/GenBank/DDBJ whole genome shotgun (WGS) entry which is preliminary data.</text>
</comment>
<accession>A0A348WBS6</accession>